<evidence type="ECO:0000313" key="2">
    <source>
        <dbReference type="EMBL" id="KAK8743579.1"/>
    </source>
</evidence>
<dbReference type="InterPro" id="IPR027417">
    <property type="entry name" value="P-loop_NTPase"/>
</dbReference>
<dbReference type="InterPro" id="IPR051135">
    <property type="entry name" value="Gal/GlcNAc/GalNAc_ST"/>
</dbReference>
<dbReference type="PANTHER" id="PTHR10704">
    <property type="entry name" value="CARBOHYDRATE SULFOTRANSFERASE"/>
    <property type="match status" value="1"/>
</dbReference>
<comment type="caution">
    <text evidence="2">The sequence shown here is derived from an EMBL/GenBank/DDBJ whole genome shotgun (WGS) entry which is preliminary data.</text>
</comment>
<protein>
    <recommendedName>
        <fullName evidence="4">Sulfotransferase domain-containing protein</fullName>
    </recommendedName>
</protein>
<gene>
    <name evidence="2" type="ORF">OTU49_001139</name>
</gene>
<feature type="compositionally biased region" description="Polar residues" evidence="1">
    <location>
        <begin position="1"/>
        <end position="17"/>
    </location>
</feature>
<accession>A0AAW0Y056</accession>
<dbReference type="SUPFAM" id="SSF52540">
    <property type="entry name" value="P-loop containing nucleoside triphosphate hydrolases"/>
    <property type="match status" value="1"/>
</dbReference>
<dbReference type="AlphaFoldDB" id="A0AAW0Y056"/>
<feature type="region of interest" description="Disordered" evidence="1">
    <location>
        <begin position="1"/>
        <end position="89"/>
    </location>
</feature>
<dbReference type="Pfam" id="PF13469">
    <property type="entry name" value="Sulfotransfer_3"/>
    <property type="match status" value="1"/>
</dbReference>
<evidence type="ECO:0000313" key="3">
    <source>
        <dbReference type="Proteomes" id="UP001445076"/>
    </source>
</evidence>
<feature type="compositionally biased region" description="Polar residues" evidence="1">
    <location>
        <begin position="29"/>
        <end position="41"/>
    </location>
</feature>
<proteinExistence type="predicted"/>
<feature type="compositionally biased region" description="Basic and acidic residues" evidence="1">
    <location>
        <begin position="18"/>
        <end position="28"/>
    </location>
</feature>
<organism evidence="2 3">
    <name type="scientific">Cherax quadricarinatus</name>
    <name type="common">Australian red claw crayfish</name>
    <dbReference type="NCBI Taxonomy" id="27406"/>
    <lineage>
        <taxon>Eukaryota</taxon>
        <taxon>Metazoa</taxon>
        <taxon>Ecdysozoa</taxon>
        <taxon>Arthropoda</taxon>
        <taxon>Crustacea</taxon>
        <taxon>Multicrustacea</taxon>
        <taxon>Malacostraca</taxon>
        <taxon>Eumalacostraca</taxon>
        <taxon>Eucarida</taxon>
        <taxon>Decapoda</taxon>
        <taxon>Pleocyemata</taxon>
        <taxon>Astacidea</taxon>
        <taxon>Parastacoidea</taxon>
        <taxon>Parastacidae</taxon>
        <taxon>Cherax</taxon>
    </lineage>
</organism>
<reference evidence="2 3" key="1">
    <citation type="journal article" date="2024" name="BMC Genomics">
        <title>Genome assembly of redclaw crayfish (Cherax quadricarinatus) provides insights into its immune adaptation and hypoxia tolerance.</title>
        <authorList>
            <person name="Liu Z."/>
            <person name="Zheng J."/>
            <person name="Li H."/>
            <person name="Fang K."/>
            <person name="Wang S."/>
            <person name="He J."/>
            <person name="Zhou D."/>
            <person name="Weng S."/>
            <person name="Chi M."/>
            <person name="Gu Z."/>
            <person name="He J."/>
            <person name="Li F."/>
            <person name="Wang M."/>
        </authorList>
    </citation>
    <scope>NUCLEOTIDE SEQUENCE [LARGE SCALE GENOMIC DNA]</scope>
    <source>
        <strain evidence="2">ZL_2023a</strain>
    </source>
</reference>
<evidence type="ECO:0000256" key="1">
    <source>
        <dbReference type="SAM" id="MobiDB-lite"/>
    </source>
</evidence>
<dbReference type="EMBL" id="JARKIK010000024">
    <property type="protein sequence ID" value="KAK8743579.1"/>
    <property type="molecule type" value="Genomic_DNA"/>
</dbReference>
<keyword evidence="3" id="KW-1185">Reference proteome</keyword>
<dbReference type="GO" id="GO:0006044">
    <property type="term" value="P:N-acetylglucosamine metabolic process"/>
    <property type="evidence" value="ECO:0007669"/>
    <property type="project" value="TreeGrafter"/>
</dbReference>
<dbReference type="Gene3D" id="3.40.50.300">
    <property type="entry name" value="P-loop containing nucleotide triphosphate hydrolases"/>
    <property type="match status" value="1"/>
</dbReference>
<dbReference type="PANTHER" id="PTHR10704:SF44">
    <property type="entry name" value="LD35051P-RELATED"/>
    <property type="match status" value="1"/>
</dbReference>
<dbReference type="GO" id="GO:0001517">
    <property type="term" value="F:N-acetylglucosamine 6-O-sulfotransferase activity"/>
    <property type="evidence" value="ECO:0007669"/>
    <property type="project" value="TreeGrafter"/>
</dbReference>
<sequence length="587" mass="65071">MGDAGQNTASAPTTTDLHATDITERNSELPKSSNEAVNTKAEQNEAVGRTGDHDDAQSTCSSTSSTPSSTSSEATSSSSSEGGAQRAIHIEDSDKKYIVVEPTKPKTWLAAYKSLAPRTRQTVRTAAIAILSALALVAIFHLAKLAEHPVSENVVDVSAEEGKTQQQQQQQQAAAAAAWGGQDVLKTSGGKVFVPPAGAGEDWRGGKEFAKAVADAGGVNPVQDIWVHGRKVAIHPILNVPVDRDFLTQDVERIRKLNRKQSRPANSTEVEKTLELVRQTVESDRKQMSSKSLRLWSPGETPLRVLLVTTWRSGSTFLGQVLANHPGVFHHYEPFSSRGVRQVRSGRDAFQAQQLLHRLMDCQFAGQDEYLNYTRSHPEDMLGHNKVVWDACHNGPNANACFNATFLTKACQMFPIQLVKTVRLRLNLTQLFLNDEKMNMKVVFLVRDPRATMSSRYNSVSWCSDKPDCSSPEVLCSDLQADLKVATALKQLYPQRFTMVKYEDLATDPQPQINNLMNFLGLEFSQEIARYVEEHTQVDVNSPWSTKRKSSDRVSMWKKQLPLQEVHTIQNACESVLKTLKYEVIGQ</sequence>
<evidence type="ECO:0008006" key="4">
    <source>
        <dbReference type="Google" id="ProtNLM"/>
    </source>
</evidence>
<name>A0AAW0Y056_CHEQU</name>
<dbReference type="Proteomes" id="UP001445076">
    <property type="component" value="Unassembled WGS sequence"/>
</dbReference>
<feature type="compositionally biased region" description="Low complexity" evidence="1">
    <location>
        <begin position="58"/>
        <end position="80"/>
    </location>
</feature>
<dbReference type="GO" id="GO:0006790">
    <property type="term" value="P:sulfur compound metabolic process"/>
    <property type="evidence" value="ECO:0007669"/>
    <property type="project" value="TreeGrafter"/>
</dbReference>